<feature type="chain" id="PRO_5025594123" description="Secreted protein" evidence="2">
    <location>
        <begin position="37"/>
        <end position="105"/>
    </location>
</feature>
<protein>
    <recommendedName>
        <fullName evidence="5">Secreted protein</fullName>
    </recommendedName>
</protein>
<evidence type="ECO:0000313" key="4">
    <source>
        <dbReference type="Proteomes" id="UP000799438"/>
    </source>
</evidence>
<dbReference type="AlphaFoldDB" id="A0A6A6BRT1"/>
<accession>A0A6A6BRT1</accession>
<evidence type="ECO:0008006" key="5">
    <source>
        <dbReference type="Google" id="ProtNLM"/>
    </source>
</evidence>
<evidence type="ECO:0000313" key="3">
    <source>
        <dbReference type="EMBL" id="KAF2146730.1"/>
    </source>
</evidence>
<feature type="compositionally biased region" description="Polar residues" evidence="1">
    <location>
        <begin position="93"/>
        <end position="105"/>
    </location>
</feature>
<dbReference type="Proteomes" id="UP000799438">
    <property type="component" value="Unassembled WGS sequence"/>
</dbReference>
<sequence>MSWHGTAKHSTSSHSDKQWRSFFVLSLLSSLRLLMSFSDEEKRTEGARWENRKNECSNFAAATKGCMRVCVVVFSSADTPLVSRASRLHTGGKRQQTEQGVKNFS</sequence>
<reference evidence="3" key="1">
    <citation type="journal article" date="2020" name="Stud. Mycol.">
        <title>101 Dothideomycetes genomes: a test case for predicting lifestyles and emergence of pathogens.</title>
        <authorList>
            <person name="Haridas S."/>
            <person name="Albert R."/>
            <person name="Binder M."/>
            <person name="Bloem J."/>
            <person name="Labutti K."/>
            <person name="Salamov A."/>
            <person name="Andreopoulos B."/>
            <person name="Baker S."/>
            <person name="Barry K."/>
            <person name="Bills G."/>
            <person name="Bluhm B."/>
            <person name="Cannon C."/>
            <person name="Castanera R."/>
            <person name="Culley D."/>
            <person name="Daum C."/>
            <person name="Ezra D."/>
            <person name="Gonzalez J."/>
            <person name="Henrissat B."/>
            <person name="Kuo A."/>
            <person name="Liang C."/>
            <person name="Lipzen A."/>
            <person name="Lutzoni F."/>
            <person name="Magnuson J."/>
            <person name="Mondo S."/>
            <person name="Nolan M."/>
            <person name="Ohm R."/>
            <person name="Pangilinan J."/>
            <person name="Park H.-J."/>
            <person name="Ramirez L."/>
            <person name="Alfaro M."/>
            <person name="Sun H."/>
            <person name="Tritt A."/>
            <person name="Yoshinaga Y."/>
            <person name="Zwiers L.-H."/>
            <person name="Turgeon B."/>
            <person name="Goodwin S."/>
            <person name="Spatafora J."/>
            <person name="Crous P."/>
            <person name="Grigoriev I."/>
        </authorList>
    </citation>
    <scope>NUCLEOTIDE SEQUENCE</scope>
    <source>
        <strain evidence="3">CBS 121167</strain>
    </source>
</reference>
<dbReference type="GeneID" id="54297167"/>
<feature type="region of interest" description="Disordered" evidence="1">
    <location>
        <begin position="85"/>
        <end position="105"/>
    </location>
</feature>
<dbReference type="EMBL" id="ML995475">
    <property type="protein sequence ID" value="KAF2146730.1"/>
    <property type="molecule type" value="Genomic_DNA"/>
</dbReference>
<keyword evidence="2" id="KW-0732">Signal</keyword>
<proteinExistence type="predicted"/>
<organism evidence="3 4">
    <name type="scientific">Aplosporella prunicola CBS 121167</name>
    <dbReference type="NCBI Taxonomy" id="1176127"/>
    <lineage>
        <taxon>Eukaryota</taxon>
        <taxon>Fungi</taxon>
        <taxon>Dikarya</taxon>
        <taxon>Ascomycota</taxon>
        <taxon>Pezizomycotina</taxon>
        <taxon>Dothideomycetes</taxon>
        <taxon>Dothideomycetes incertae sedis</taxon>
        <taxon>Botryosphaeriales</taxon>
        <taxon>Aplosporellaceae</taxon>
        <taxon>Aplosporella</taxon>
    </lineage>
</organism>
<keyword evidence="4" id="KW-1185">Reference proteome</keyword>
<evidence type="ECO:0000256" key="2">
    <source>
        <dbReference type="SAM" id="SignalP"/>
    </source>
</evidence>
<gene>
    <name evidence="3" type="ORF">K452DRAFT_282920</name>
</gene>
<dbReference type="RefSeq" id="XP_033402439.1">
    <property type="nucleotide sequence ID" value="XM_033539671.1"/>
</dbReference>
<evidence type="ECO:0000256" key="1">
    <source>
        <dbReference type="SAM" id="MobiDB-lite"/>
    </source>
</evidence>
<feature type="signal peptide" evidence="2">
    <location>
        <begin position="1"/>
        <end position="36"/>
    </location>
</feature>
<name>A0A6A6BRT1_9PEZI</name>